<keyword evidence="3" id="KW-1185">Reference proteome</keyword>
<gene>
    <name evidence="2" type="ORF">BOTNAR_0045g00460</name>
</gene>
<dbReference type="AlphaFoldDB" id="A0A4Z1J100"/>
<proteinExistence type="predicted"/>
<protein>
    <submittedName>
        <fullName evidence="2">Uncharacterized protein</fullName>
    </submittedName>
</protein>
<keyword evidence="1" id="KW-0472">Membrane</keyword>
<accession>A0A4Z1J100</accession>
<sequence>MPAFGGYCGGGSGVVLGKSLVVAVMVVVGVSSWGAAVRAMFPTAELSGEAIARDTIMRKKVGVRRAIFAVLRPWSSRIRIELGL</sequence>
<dbReference type="Proteomes" id="UP000297452">
    <property type="component" value="Unassembled WGS sequence"/>
</dbReference>
<name>A0A4Z1J100_9HELO</name>
<evidence type="ECO:0000313" key="2">
    <source>
        <dbReference type="EMBL" id="TGO67301.1"/>
    </source>
</evidence>
<evidence type="ECO:0000313" key="3">
    <source>
        <dbReference type="Proteomes" id="UP000297452"/>
    </source>
</evidence>
<organism evidence="2 3">
    <name type="scientific">Botryotinia narcissicola</name>
    <dbReference type="NCBI Taxonomy" id="278944"/>
    <lineage>
        <taxon>Eukaryota</taxon>
        <taxon>Fungi</taxon>
        <taxon>Dikarya</taxon>
        <taxon>Ascomycota</taxon>
        <taxon>Pezizomycotina</taxon>
        <taxon>Leotiomycetes</taxon>
        <taxon>Helotiales</taxon>
        <taxon>Sclerotiniaceae</taxon>
        <taxon>Botryotinia</taxon>
    </lineage>
</organism>
<comment type="caution">
    <text evidence="2">The sequence shown here is derived from an EMBL/GenBank/DDBJ whole genome shotgun (WGS) entry which is preliminary data.</text>
</comment>
<feature type="transmembrane region" description="Helical" evidence="1">
    <location>
        <begin position="20"/>
        <end position="41"/>
    </location>
</feature>
<dbReference type="EMBL" id="PQXJ01000045">
    <property type="protein sequence ID" value="TGO67301.1"/>
    <property type="molecule type" value="Genomic_DNA"/>
</dbReference>
<evidence type="ECO:0000256" key="1">
    <source>
        <dbReference type="SAM" id="Phobius"/>
    </source>
</evidence>
<keyword evidence="1" id="KW-1133">Transmembrane helix</keyword>
<keyword evidence="1" id="KW-0812">Transmembrane</keyword>
<reference evidence="2 3" key="1">
    <citation type="submission" date="2017-12" db="EMBL/GenBank/DDBJ databases">
        <title>Comparative genomics of Botrytis spp.</title>
        <authorList>
            <person name="Valero-Jimenez C.A."/>
            <person name="Tapia P."/>
            <person name="Veloso J."/>
            <person name="Silva-Moreno E."/>
            <person name="Staats M."/>
            <person name="Valdes J.H."/>
            <person name="Van Kan J.A.L."/>
        </authorList>
    </citation>
    <scope>NUCLEOTIDE SEQUENCE [LARGE SCALE GENOMIC DNA]</scope>
    <source>
        <strain evidence="2 3">MUCL2120</strain>
    </source>
</reference>